<reference evidence="1" key="1">
    <citation type="submission" date="2023-11" db="EMBL/GenBank/DDBJ databases">
        <authorList>
            <person name="De Vega J J."/>
            <person name="De Vega J J."/>
        </authorList>
    </citation>
    <scope>NUCLEOTIDE SEQUENCE</scope>
</reference>
<name>A0AAD2H121_9AGAR</name>
<evidence type="ECO:0000313" key="1">
    <source>
        <dbReference type="EMBL" id="CAK5265712.1"/>
    </source>
</evidence>
<dbReference type="EMBL" id="CAVNYO010000098">
    <property type="protein sequence ID" value="CAK5265712.1"/>
    <property type="molecule type" value="Genomic_DNA"/>
</dbReference>
<feature type="non-terminal residue" evidence="1">
    <location>
        <position position="77"/>
    </location>
</feature>
<accession>A0AAD2H121</accession>
<protein>
    <submittedName>
        <fullName evidence="1">Uncharacterized protein</fullName>
    </submittedName>
</protein>
<evidence type="ECO:0000313" key="2">
    <source>
        <dbReference type="EMBL" id="CAK5281353.1"/>
    </source>
</evidence>
<organism evidence="1 3">
    <name type="scientific">Mycena citricolor</name>
    <dbReference type="NCBI Taxonomy" id="2018698"/>
    <lineage>
        <taxon>Eukaryota</taxon>
        <taxon>Fungi</taxon>
        <taxon>Dikarya</taxon>
        <taxon>Basidiomycota</taxon>
        <taxon>Agaricomycotina</taxon>
        <taxon>Agaricomycetes</taxon>
        <taxon>Agaricomycetidae</taxon>
        <taxon>Agaricales</taxon>
        <taxon>Marasmiineae</taxon>
        <taxon>Mycenaceae</taxon>
        <taxon>Mycena</taxon>
    </lineage>
</organism>
<proteinExistence type="predicted"/>
<sequence>MIQLWSCLPSCYPTTSSAPPDGVITASTCPSVSDSLIFTGVSSGKPTTCPLTRGNLIVICIILGEFQRLYDMSPVDI</sequence>
<keyword evidence="3" id="KW-1185">Reference proteome</keyword>
<comment type="caution">
    <text evidence="1">The sequence shown here is derived from an EMBL/GenBank/DDBJ whole genome shotgun (WGS) entry which is preliminary data.</text>
</comment>
<dbReference type="Proteomes" id="UP001295794">
    <property type="component" value="Unassembled WGS sequence"/>
</dbReference>
<evidence type="ECO:0000313" key="3">
    <source>
        <dbReference type="Proteomes" id="UP001295794"/>
    </source>
</evidence>
<dbReference type="AlphaFoldDB" id="A0AAD2H121"/>
<dbReference type="EMBL" id="CAVNYO010000444">
    <property type="protein sequence ID" value="CAK5281353.1"/>
    <property type="molecule type" value="Genomic_DNA"/>
</dbReference>
<gene>
    <name evidence="2" type="ORF">MYCIT1_LOCUS32407</name>
    <name evidence="1" type="ORF">MYCIT1_LOCUS6906</name>
</gene>